<reference evidence="2" key="2">
    <citation type="submission" date="2020-09" db="EMBL/GenBank/DDBJ databases">
        <authorList>
            <person name="Sun Q."/>
            <person name="Ohkuma M."/>
        </authorList>
    </citation>
    <scope>NUCLEOTIDE SEQUENCE</scope>
    <source>
        <strain evidence="2">JCM 30078</strain>
    </source>
</reference>
<gene>
    <name evidence="2" type="ORF">GCM10009304_07130</name>
</gene>
<keyword evidence="3" id="KW-1185">Reference proteome</keyword>
<keyword evidence="2" id="KW-0808">Transferase</keyword>
<evidence type="ECO:0000259" key="1">
    <source>
        <dbReference type="Pfam" id="PF13679"/>
    </source>
</evidence>
<dbReference type="InterPro" id="IPR029063">
    <property type="entry name" value="SAM-dependent_MTases_sf"/>
</dbReference>
<proteinExistence type="predicted"/>
<dbReference type="AlphaFoldDB" id="A0A917UT78"/>
<dbReference type="Proteomes" id="UP000635983">
    <property type="component" value="Unassembled WGS sequence"/>
</dbReference>
<dbReference type="EMBL" id="BMPO01000001">
    <property type="protein sequence ID" value="GGJ83716.1"/>
    <property type="molecule type" value="Genomic_DNA"/>
</dbReference>
<evidence type="ECO:0000313" key="2">
    <source>
        <dbReference type="EMBL" id="GGJ83716.1"/>
    </source>
</evidence>
<dbReference type="Pfam" id="PF13679">
    <property type="entry name" value="Methyltransf_32"/>
    <property type="match status" value="1"/>
</dbReference>
<feature type="domain" description="Methyltransferase" evidence="1">
    <location>
        <begin position="113"/>
        <end position="235"/>
    </location>
</feature>
<dbReference type="SUPFAM" id="SSF53335">
    <property type="entry name" value="S-adenosyl-L-methionine-dependent methyltransferases"/>
    <property type="match status" value="1"/>
</dbReference>
<sequence>MADRYLTNEDLEARFSALDAFLVAHQSLWRPAPFTERELSWERTHPKLSAWLRCRSLAEADAQHTTPHELNAPAPFGEWASQALQLAALGPLPSQQIHAVSNRLSVDVPGRKWTQIQAFAGHLAFQHAPSHWLDWCAGKGHLGRVLAGKESRLTALEHDPQLVADGQALSERHGLIEASHIQQDVLQADVLRHLGHDTTPVALHACGDLHTTLIQHACTANVPALAVAPCCYNRTNATVYVPFSQRGKASALQLDRKDLGLPMTETVTAGQRVRQQRDQSMARRLAFDLLQRRLRGVDAYLPTPSLDTCWLKQPLSAFCAHLAECKGIELPPQIDWQALETAGWERLAEVRNLELVRGLFRRPLEMWLLLDRALLLSEHGYRVNIGTFCPPDVTPRNVMLLAERDD</sequence>
<dbReference type="GO" id="GO:0032259">
    <property type="term" value="P:methylation"/>
    <property type="evidence" value="ECO:0007669"/>
    <property type="project" value="UniProtKB-KW"/>
</dbReference>
<protein>
    <submittedName>
        <fullName evidence="2">SAM-dependent methyltransferase</fullName>
    </submittedName>
</protein>
<dbReference type="InterPro" id="IPR025714">
    <property type="entry name" value="Methyltranfer_dom"/>
</dbReference>
<comment type="caution">
    <text evidence="2">The sequence shown here is derived from an EMBL/GenBank/DDBJ whole genome shotgun (WGS) entry which is preliminary data.</text>
</comment>
<dbReference type="RefSeq" id="WP_188981743.1">
    <property type="nucleotide sequence ID" value="NZ_BMPO01000001.1"/>
</dbReference>
<keyword evidence="2" id="KW-0489">Methyltransferase</keyword>
<dbReference type="Gene3D" id="3.40.50.150">
    <property type="entry name" value="Vaccinia Virus protein VP39"/>
    <property type="match status" value="1"/>
</dbReference>
<reference evidence="2" key="1">
    <citation type="journal article" date="2014" name="Int. J. Syst. Evol. Microbiol.">
        <title>Complete genome sequence of Corynebacterium casei LMG S-19264T (=DSM 44701T), isolated from a smear-ripened cheese.</title>
        <authorList>
            <consortium name="US DOE Joint Genome Institute (JGI-PGF)"/>
            <person name="Walter F."/>
            <person name="Albersmeier A."/>
            <person name="Kalinowski J."/>
            <person name="Ruckert C."/>
        </authorList>
    </citation>
    <scope>NUCLEOTIDE SEQUENCE</scope>
    <source>
        <strain evidence="2">JCM 30078</strain>
    </source>
</reference>
<accession>A0A917UT78</accession>
<organism evidence="2 3">
    <name type="scientific">Pseudomonas matsuisoli</name>
    <dbReference type="NCBI Taxonomy" id="1515666"/>
    <lineage>
        <taxon>Bacteria</taxon>
        <taxon>Pseudomonadati</taxon>
        <taxon>Pseudomonadota</taxon>
        <taxon>Gammaproteobacteria</taxon>
        <taxon>Pseudomonadales</taxon>
        <taxon>Pseudomonadaceae</taxon>
        <taxon>Pseudomonas</taxon>
    </lineage>
</organism>
<dbReference type="PANTHER" id="PTHR13369:SF0">
    <property type="entry name" value="GLUTATHIONE S-TRANSFERASE C-TERMINAL DOMAIN-CONTAINING PROTEIN"/>
    <property type="match status" value="1"/>
</dbReference>
<evidence type="ECO:0000313" key="3">
    <source>
        <dbReference type="Proteomes" id="UP000635983"/>
    </source>
</evidence>
<name>A0A917UT78_9PSED</name>
<dbReference type="PANTHER" id="PTHR13369">
    <property type="match status" value="1"/>
</dbReference>
<dbReference type="GO" id="GO:0008168">
    <property type="term" value="F:methyltransferase activity"/>
    <property type="evidence" value="ECO:0007669"/>
    <property type="project" value="UniProtKB-KW"/>
</dbReference>